<protein>
    <submittedName>
        <fullName evidence="2">10615_t:CDS:1</fullName>
    </submittedName>
</protein>
<evidence type="ECO:0000256" key="1">
    <source>
        <dbReference type="SAM" id="MobiDB-lite"/>
    </source>
</evidence>
<accession>A0A9N9IZ08</accession>
<reference evidence="2" key="1">
    <citation type="submission" date="2021-06" db="EMBL/GenBank/DDBJ databases">
        <authorList>
            <person name="Kallberg Y."/>
            <person name="Tangrot J."/>
            <person name="Rosling A."/>
        </authorList>
    </citation>
    <scope>NUCLEOTIDE SEQUENCE</scope>
    <source>
        <strain evidence="2">MA453B</strain>
    </source>
</reference>
<keyword evidence="3" id="KW-1185">Reference proteome</keyword>
<gene>
    <name evidence="2" type="ORF">DERYTH_LOCUS17221</name>
</gene>
<feature type="region of interest" description="Disordered" evidence="1">
    <location>
        <begin position="35"/>
        <end position="58"/>
    </location>
</feature>
<evidence type="ECO:0000313" key="3">
    <source>
        <dbReference type="Proteomes" id="UP000789405"/>
    </source>
</evidence>
<dbReference type="Proteomes" id="UP000789405">
    <property type="component" value="Unassembled WGS sequence"/>
</dbReference>
<evidence type="ECO:0000313" key="2">
    <source>
        <dbReference type="EMBL" id="CAG8754723.1"/>
    </source>
</evidence>
<proteinExistence type="predicted"/>
<name>A0A9N9IZ08_9GLOM</name>
<organism evidence="2 3">
    <name type="scientific">Dentiscutata erythropus</name>
    <dbReference type="NCBI Taxonomy" id="1348616"/>
    <lineage>
        <taxon>Eukaryota</taxon>
        <taxon>Fungi</taxon>
        <taxon>Fungi incertae sedis</taxon>
        <taxon>Mucoromycota</taxon>
        <taxon>Glomeromycotina</taxon>
        <taxon>Glomeromycetes</taxon>
        <taxon>Diversisporales</taxon>
        <taxon>Gigasporaceae</taxon>
        <taxon>Dentiscutata</taxon>
    </lineage>
</organism>
<feature type="non-terminal residue" evidence="2">
    <location>
        <position position="116"/>
    </location>
</feature>
<sequence length="116" mass="13744">GDDFDKRQWSLATTYKQYNMRESYRNKFELGRLTKNSNISQSATRSTLRKKPKNQTLNNEINEDFSIPTSAPTTQEQTNYIEWENKKLELQWENLAILKEEIALWEKLNGLKQLSN</sequence>
<feature type="compositionally biased region" description="Polar residues" evidence="1">
    <location>
        <begin position="35"/>
        <end position="46"/>
    </location>
</feature>
<dbReference type="EMBL" id="CAJVPY010015968">
    <property type="protein sequence ID" value="CAG8754723.1"/>
    <property type="molecule type" value="Genomic_DNA"/>
</dbReference>
<comment type="caution">
    <text evidence="2">The sequence shown here is derived from an EMBL/GenBank/DDBJ whole genome shotgun (WGS) entry which is preliminary data.</text>
</comment>
<dbReference type="AlphaFoldDB" id="A0A9N9IZ08"/>
<dbReference type="OrthoDB" id="2442802at2759"/>